<comment type="caution">
    <text evidence="2">The sequence shown here is derived from an EMBL/GenBank/DDBJ whole genome shotgun (WGS) entry which is preliminary data.</text>
</comment>
<evidence type="ECO:0000313" key="2">
    <source>
        <dbReference type="EMBL" id="HJC35007.1"/>
    </source>
</evidence>
<evidence type="ECO:0000256" key="1">
    <source>
        <dbReference type="SAM" id="Phobius"/>
    </source>
</evidence>
<evidence type="ECO:0000313" key="3">
    <source>
        <dbReference type="Proteomes" id="UP000823890"/>
    </source>
</evidence>
<keyword evidence="1" id="KW-0472">Membrane</keyword>
<reference evidence="2" key="2">
    <citation type="submission" date="2021-04" db="EMBL/GenBank/DDBJ databases">
        <authorList>
            <person name="Gilroy R."/>
        </authorList>
    </citation>
    <scope>NUCLEOTIDE SEQUENCE</scope>
    <source>
        <strain evidence="2">ChiW19-954</strain>
    </source>
</reference>
<keyword evidence="1" id="KW-1133">Transmembrane helix</keyword>
<proteinExistence type="predicted"/>
<dbReference type="Proteomes" id="UP000823890">
    <property type="component" value="Unassembled WGS sequence"/>
</dbReference>
<gene>
    <name evidence="2" type="ORF">H9758_10535</name>
</gene>
<dbReference type="EMBL" id="DWWO01000130">
    <property type="protein sequence ID" value="HJC35007.1"/>
    <property type="molecule type" value="Genomic_DNA"/>
</dbReference>
<protein>
    <submittedName>
        <fullName evidence="2">Uncharacterized protein</fullName>
    </submittedName>
</protein>
<keyword evidence="1" id="KW-0812">Transmembrane</keyword>
<dbReference type="InterPro" id="IPR043765">
    <property type="entry name" value="DUF5711"/>
</dbReference>
<organism evidence="2 3">
    <name type="scientific">Candidatus Mediterraneibacter faecipullorum</name>
    <dbReference type="NCBI Taxonomy" id="2838670"/>
    <lineage>
        <taxon>Bacteria</taxon>
        <taxon>Bacillati</taxon>
        <taxon>Bacillota</taxon>
        <taxon>Clostridia</taxon>
        <taxon>Lachnospirales</taxon>
        <taxon>Lachnospiraceae</taxon>
        <taxon>Mediterraneibacter</taxon>
    </lineage>
</organism>
<sequence>MTQKKKPYLRILTPPDDLSEIMKKVRRFRHAKVRRILVILILVILAVCGTYLLMKNQVYGTARISAQYSGNISDTSNYAQFADGIVRYNRDGVAFLDKKNEERWIQPTQIQNPLIVVRDESFAVADNGGNSIMVFSEEGLKGEIETTLPIEKIVISNQGIVSVLLRNETSPTIMTYDATGNILAEMQISTGTTGYPTAMGMSDDGTTLAVSYLFFDGTAIKSRVVYYNFGEAGQENADNIVFSEEYDNTIMGEIFFMGGGRSVAVGDNSFTICRGTDAPEAVKTITLDQEIQSVFHSDEYIGLILLNREKSGYELRLYNRNGEQMISRGIPGMYDNAKIDGDEIIMYDGSRCCIVTVTGIIKFDGDLDVDVLDMSRAFGVNRYYVMSVDELRVIYLTK</sequence>
<feature type="transmembrane region" description="Helical" evidence="1">
    <location>
        <begin position="36"/>
        <end position="54"/>
    </location>
</feature>
<accession>A0A9D2STV6</accession>
<dbReference type="AlphaFoldDB" id="A0A9D2STV6"/>
<name>A0A9D2STV6_9FIRM</name>
<reference evidence="2" key="1">
    <citation type="journal article" date="2021" name="PeerJ">
        <title>Extensive microbial diversity within the chicken gut microbiome revealed by metagenomics and culture.</title>
        <authorList>
            <person name="Gilroy R."/>
            <person name="Ravi A."/>
            <person name="Getino M."/>
            <person name="Pursley I."/>
            <person name="Horton D.L."/>
            <person name="Alikhan N.F."/>
            <person name="Baker D."/>
            <person name="Gharbi K."/>
            <person name="Hall N."/>
            <person name="Watson M."/>
            <person name="Adriaenssens E.M."/>
            <person name="Foster-Nyarko E."/>
            <person name="Jarju S."/>
            <person name="Secka A."/>
            <person name="Antonio M."/>
            <person name="Oren A."/>
            <person name="Chaudhuri R.R."/>
            <person name="La Ragione R."/>
            <person name="Hildebrand F."/>
            <person name="Pallen M.J."/>
        </authorList>
    </citation>
    <scope>NUCLEOTIDE SEQUENCE</scope>
    <source>
        <strain evidence="2">ChiW19-954</strain>
    </source>
</reference>
<dbReference type="SUPFAM" id="SSF75011">
    <property type="entry name" value="3-carboxy-cis,cis-mucoante lactonizing enzyme"/>
    <property type="match status" value="1"/>
</dbReference>
<dbReference type="Pfam" id="PF18975">
    <property type="entry name" value="DUF5711"/>
    <property type="match status" value="1"/>
</dbReference>